<gene>
    <name evidence="1" type="ORF">HYG82_08520</name>
</gene>
<keyword evidence="1" id="KW-0808">Transferase</keyword>
<dbReference type="EMBL" id="CP058601">
    <property type="protein sequence ID" value="QLG48892.1"/>
    <property type="molecule type" value="Genomic_DNA"/>
</dbReference>
<keyword evidence="2" id="KW-1185">Reference proteome</keyword>
<dbReference type="GO" id="GO:0005829">
    <property type="term" value="C:cytosol"/>
    <property type="evidence" value="ECO:0007669"/>
    <property type="project" value="TreeGrafter"/>
</dbReference>
<reference evidence="1 2" key="1">
    <citation type="submission" date="2020-07" db="EMBL/GenBank/DDBJ databases">
        <authorList>
            <person name="Cui H."/>
        </authorList>
    </citation>
    <scope>NUCLEOTIDE SEQUENCE [LARGE SCALE GENOMIC DNA]</scope>
    <source>
        <strain evidence="1 2">YPL8</strain>
    </source>
</reference>
<dbReference type="GO" id="GO:0016740">
    <property type="term" value="F:transferase activity"/>
    <property type="evidence" value="ECO:0007669"/>
    <property type="project" value="UniProtKB-KW"/>
</dbReference>
<organism evidence="1 2">
    <name type="scientific">Natrinema halophilum</name>
    <dbReference type="NCBI Taxonomy" id="1699371"/>
    <lineage>
        <taxon>Archaea</taxon>
        <taxon>Methanobacteriati</taxon>
        <taxon>Methanobacteriota</taxon>
        <taxon>Stenosarchaea group</taxon>
        <taxon>Halobacteria</taxon>
        <taxon>Halobacteriales</taxon>
        <taxon>Natrialbaceae</taxon>
        <taxon>Natrinema</taxon>
    </lineage>
</organism>
<accession>A0A7D5GKQ8</accession>
<dbReference type="PANTHER" id="PTHR42866:SF1">
    <property type="entry name" value="SPORE COAT POLYSACCHARIDE BIOSYNTHESIS PROTEIN SPSF"/>
    <property type="match status" value="1"/>
</dbReference>
<dbReference type="Proteomes" id="UP000509241">
    <property type="component" value="Chromosome"/>
</dbReference>
<dbReference type="RefSeq" id="WP_179260628.1">
    <property type="nucleotide sequence ID" value="NZ_CP058601.1"/>
</dbReference>
<dbReference type="KEGG" id="haly:HYG82_08520"/>
<dbReference type="AlphaFoldDB" id="A0A7D5GKQ8"/>
<evidence type="ECO:0000313" key="2">
    <source>
        <dbReference type="Proteomes" id="UP000509241"/>
    </source>
</evidence>
<dbReference type="Gene3D" id="3.90.550.10">
    <property type="entry name" value="Spore Coat Polysaccharide Biosynthesis Protein SpsA, Chain A"/>
    <property type="match status" value="1"/>
</dbReference>
<evidence type="ECO:0000313" key="1">
    <source>
        <dbReference type="EMBL" id="QLG48892.1"/>
    </source>
</evidence>
<protein>
    <submittedName>
        <fullName evidence="1">NTP transferase domain-containing protein</fullName>
    </submittedName>
</protein>
<dbReference type="SUPFAM" id="SSF53448">
    <property type="entry name" value="Nucleotide-diphospho-sugar transferases"/>
    <property type="match status" value="1"/>
</dbReference>
<sequence length="218" mass="24302">MNPTTVQIQARLGSTRLPGKVLYPLGAKRVLGLVVDRARRAEKPDQIILTVGDRPENDAIREWCDRNGVAYDTGPEENLLERHYQAAVAANSDPVVRVTGDCPFVPSAEIDRVISEHEHNEARYTTNHSAEMPIGTAVDAIDREVLSELRDRGADHPVRRLRDNPEEWDVVVTPNQRWMSVGDAHIAVDTPDDYWTLSDAVEAVGDEPHTVAEWVSGR</sequence>
<dbReference type="GeneID" id="56033329"/>
<name>A0A7D5GKQ8_9EURY</name>
<dbReference type="Pfam" id="PF02348">
    <property type="entry name" value="CTP_transf_3"/>
    <property type="match status" value="1"/>
</dbReference>
<dbReference type="OrthoDB" id="205629at2157"/>
<dbReference type="InterPro" id="IPR003329">
    <property type="entry name" value="Cytidylyl_trans"/>
</dbReference>
<dbReference type="PANTHER" id="PTHR42866">
    <property type="entry name" value="3-DEOXY-MANNO-OCTULOSONATE CYTIDYLYLTRANSFERASE"/>
    <property type="match status" value="1"/>
</dbReference>
<dbReference type="InterPro" id="IPR029044">
    <property type="entry name" value="Nucleotide-diphossugar_trans"/>
</dbReference>
<proteinExistence type="predicted"/>